<feature type="region of interest" description="Disordered" evidence="1">
    <location>
        <begin position="338"/>
        <end position="383"/>
    </location>
</feature>
<dbReference type="OMA" id="VEMQQYA"/>
<feature type="region of interest" description="Disordered" evidence="1">
    <location>
        <begin position="87"/>
        <end position="107"/>
    </location>
</feature>
<feature type="compositionally biased region" description="Polar residues" evidence="1">
    <location>
        <begin position="887"/>
        <end position="899"/>
    </location>
</feature>
<feature type="region of interest" description="Disordered" evidence="1">
    <location>
        <begin position="1"/>
        <end position="38"/>
    </location>
</feature>
<feature type="compositionally biased region" description="Polar residues" evidence="1">
    <location>
        <begin position="1293"/>
        <end position="1325"/>
    </location>
</feature>
<dbReference type="Pfam" id="PF20474">
    <property type="entry name" value="PHL"/>
    <property type="match status" value="1"/>
</dbReference>
<evidence type="ECO:0000259" key="3">
    <source>
        <dbReference type="Pfam" id="PF20474"/>
    </source>
</evidence>
<dbReference type="STRING" id="79200.A0A161ZS23"/>
<dbReference type="GO" id="GO:0005737">
    <property type="term" value="C:cytoplasm"/>
    <property type="evidence" value="ECO:0007669"/>
    <property type="project" value="EnsemblPlants"/>
</dbReference>
<dbReference type="Pfam" id="PF12090">
    <property type="entry name" value="Spt20_SEP"/>
    <property type="match status" value="1"/>
</dbReference>
<organism evidence="4">
    <name type="scientific">Daucus carota subsp. sativus</name>
    <name type="common">Carrot</name>
    <dbReference type="NCBI Taxonomy" id="79200"/>
    <lineage>
        <taxon>Eukaryota</taxon>
        <taxon>Viridiplantae</taxon>
        <taxon>Streptophyta</taxon>
        <taxon>Embryophyta</taxon>
        <taxon>Tracheophyta</taxon>
        <taxon>Spermatophyta</taxon>
        <taxon>Magnoliopsida</taxon>
        <taxon>eudicotyledons</taxon>
        <taxon>Gunneridae</taxon>
        <taxon>Pentapetalae</taxon>
        <taxon>asterids</taxon>
        <taxon>campanulids</taxon>
        <taxon>Apiales</taxon>
        <taxon>Apiaceae</taxon>
        <taxon>Apioideae</taxon>
        <taxon>Scandiceae</taxon>
        <taxon>Daucinae</taxon>
        <taxon>Daucus</taxon>
        <taxon>Daucus sect. Daucus</taxon>
    </lineage>
</organism>
<feature type="compositionally biased region" description="Polar residues" evidence="1">
    <location>
        <begin position="519"/>
        <end position="532"/>
    </location>
</feature>
<feature type="region of interest" description="Disordered" evidence="1">
    <location>
        <begin position="612"/>
        <end position="649"/>
    </location>
</feature>
<feature type="compositionally biased region" description="Basic residues" evidence="1">
    <location>
        <begin position="12"/>
        <end position="23"/>
    </location>
</feature>
<dbReference type="InterPro" id="IPR046467">
    <property type="entry name" value="PHL_dom"/>
</dbReference>
<dbReference type="GO" id="GO:0003712">
    <property type="term" value="F:transcription coregulator activity"/>
    <property type="evidence" value="ECO:0007669"/>
    <property type="project" value="InterPro"/>
</dbReference>
<evidence type="ECO:0000259" key="2">
    <source>
        <dbReference type="Pfam" id="PF12090"/>
    </source>
</evidence>
<feature type="domain" description="PHL" evidence="3">
    <location>
        <begin position="689"/>
        <end position="857"/>
    </location>
</feature>
<accession>A0A161ZS23</accession>
<gene>
    <name evidence="4" type="ORF">DCAR_026425</name>
</gene>
<reference evidence="4" key="1">
    <citation type="journal article" date="2016" name="Nat. Genet.">
        <title>A high-quality carrot genome assembly provides new insights into carotenoid accumulation and asterid genome evolution.</title>
        <authorList>
            <person name="Iorizzo M."/>
            <person name="Ellison S."/>
            <person name="Senalik D."/>
            <person name="Zeng P."/>
            <person name="Satapoomin P."/>
            <person name="Huang J."/>
            <person name="Bowman M."/>
            <person name="Iovene M."/>
            <person name="Sanseverino W."/>
            <person name="Cavagnaro P."/>
            <person name="Yildiz M."/>
            <person name="Macko-Podgorni A."/>
            <person name="Moranska E."/>
            <person name="Grzebelus E."/>
            <person name="Grzebelus D."/>
            <person name="Ashrafi H."/>
            <person name="Zheng Z."/>
            <person name="Cheng S."/>
            <person name="Spooner D."/>
            <person name="Van Deynze A."/>
            <person name="Simon P."/>
        </authorList>
    </citation>
    <scope>NUCLEOTIDE SEQUENCE [LARGE SCALE GENOMIC DNA]</scope>
    <source>
        <tissue evidence="4">Leaf</tissue>
    </source>
</reference>
<name>A0A161ZS23_DAUCS</name>
<feature type="compositionally biased region" description="Polar residues" evidence="1">
    <location>
        <begin position="916"/>
        <end position="931"/>
    </location>
</feature>
<protein>
    <submittedName>
        <fullName evidence="4">Uncharacterized protein</fullName>
    </submittedName>
</protein>
<proteinExistence type="predicted"/>
<feature type="compositionally biased region" description="Polar residues" evidence="1">
    <location>
        <begin position="355"/>
        <end position="369"/>
    </location>
</feature>
<feature type="compositionally biased region" description="Polar residues" evidence="1">
    <location>
        <begin position="1223"/>
        <end position="1244"/>
    </location>
</feature>
<dbReference type="GO" id="GO:0016604">
    <property type="term" value="C:nuclear body"/>
    <property type="evidence" value="ECO:0007669"/>
    <property type="project" value="EnsemblPlants"/>
</dbReference>
<dbReference type="PANTHER" id="PTHR13526">
    <property type="entry name" value="TRANSCRIPTION FACTOR SPT20 HOMOLOG"/>
    <property type="match status" value="1"/>
</dbReference>
<feature type="region of interest" description="Disordered" evidence="1">
    <location>
        <begin position="886"/>
        <end position="971"/>
    </location>
</feature>
<feature type="compositionally biased region" description="Polar residues" evidence="1">
    <location>
        <begin position="24"/>
        <end position="36"/>
    </location>
</feature>
<dbReference type="GO" id="GO:0000124">
    <property type="term" value="C:SAGA complex"/>
    <property type="evidence" value="ECO:0007669"/>
    <property type="project" value="InterPro"/>
</dbReference>
<feature type="compositionally biased region" description="Low complexity" evidence="1">
    <location>
        <begin position="1245"/>
        <end position="1265"/>
    </location>
</feature>
<dbReference type="InterPro" id="IPR046468">
    <property type="entry name" value="Spt20-like_SEP"/>
</dbReference>
<dbReference type="InterPro" id="IPR021950">
    <property type="entry name" value="Spt20"/>
</dbReference>
<sequence>MGISFKVSNKGSRFHQRKHHPHKQSTTDNPAATCTPSAADDVIQPTLPVKRQIQTYLPQANQDADHISDSQVSFTFNLLPDGYSITKPTQNDIRSQTSNLPKSQRPYDTTSDALFTAIESGRLPGDALDDLPCKYVDGSLVCEVRDYRNCSSEPGIDVPSANSPVVSKVRLRMSLENVVKDIPLISNDAWTYGDLMEVESRILKALQPQLCLDPTPKLDRLCENHVSSKLNFALCRMRRKRLRQIPEATTSNNKIHGKKTRIDGLPENSSYRLADSGTTMQPHVNENFAIQNGGPSNMLPLRPRNVMPEASVPTSSLGSHQSKYQMGVGNSKIYQDSGAGPISNAPGGSPAGQDMLSSYTDNMNTTASSFHGKRENQDGQLSPLSSLNKRARLSQVGLDGGQQQHIGQQMDGFHGTDSHWKNTLMQQQTMGRGLQYANPGMQRYPQQMFEGGFSQEGGALPLTGGQQGLRYGLKEEPVEIERMEKSDISGSKIDMHMMEGEMNRMDSQQSRQQHRLPQMRSSFPQTPWNSLGQPLENISRKEDQFQKRKLVQSPRVSAGGLPQSPLSSKSGEFSSGSVGAHFGAVAATAAFGSSQKEKAVTSVHAIGGTTSLASSANDSMHRQQQAQNAAKRRSSSLTKTPLMSGVGSPASVSNMGVPLNASSPPVGTPPLGDQIMLDRFTKIELVTARFKVNCKKNRVDDHPLKKSNIYSAQQLMHHLSSDANTENLKDESCKMPLSKSLVGGSMNVCKTRVLNFVPPDRSVQGCSVFAIADLDSSVCNWLPVVAKSRNRMIMSEKPNDGTVAMHYGEIEDADYLAAEDYLPTLPNTHIADLLAAQICSMMIREGYTVEDHVQPKPVHMNRAPGSYSNATGIPTNASAIEMHATEAVSTQPSNEITKPSNGGMSSLNSSQNMSSTRMLPSGNTQPLQISQGLLAGGSMPSKFQQPDSQQSLQQQLHQNQQQSLLQQQHHQFQRSPLMLAANPLSHLSTMGQSSSMQLGNQIVNKPSPLQLQMLQQQQQQLQSQQPQMQRKMMMGIGNVGMGNMGNNMVGLQGLGNMMGMGASRGVGGAGISAPMGSISGLNNVGQSTMNLSQAANISNAITQQLRSGQLTPAQAALMATKLRMQNRTNMLGSAQSNIGGMSGARQMHPGSTGLSMLGPTLNRATISPMQRTGMGPMGPPKLMNAYMNQQQQQQQQQQQLQLTPQQMQQFQQQQLQQQQQQQETSPLQAVTSPPQVGSPSNMGIQQQLNPQSQQQQQDSSQQMSQRTPMSPQISSGAMHPLSAGNQEGCPASPQLSSQTLGSVGSITNSPMELQGGNKTTSAGNS</sequence>
<feature type="compositionally biased region" description="Low complexity" evidence="1">
    <location>
        <begin position="944"/>
        <end position="970"/>
    </location>
</feature>
<feature type="compositionally biased region" description="Polar residues" evidence="1">
    <location>
        <begin position="1"/>
        <end position="11"/>
    </location>
</feature>
<comment type="caution">
    <text evidence="4">The sequence shown here is derived from an EMBL/GenBank/DDBJ whole genome shotgun (WGS) entry which is preliminary data.</text>
</comment>
<dbReference type="GO" id="GO:0007623">
    <property type="term" value="P:circadian rhythm"/>
    <property type="evidence" value="ECO:0007669"/>
    <property type="project" value="EnsemblPlants"/>
</dbReference>
<dbReference type="PANTHER" id="PTHR13526:SF8">
    <property type="entry name" value="TRANSCRIPTION FACTOR SPT20 HOMOLOG"/>
    <property type="match status" value="1"/>
</dbReference>
<feature type="compositionally biased region" description="Low complexity" evidence="1">
    <location>
        <begin position="564"/>
        <end position="574"/>
    </location>
</feature>
<dbReference type="Gramene" id="KZM89350">
    <property type="protein sequence ID" value="KZM89350"/>
    <property type="gene ID" value="DCAR_026425"/>
</dbReference>
<feature type="region of interest" description="Disordered" evidence="1">
    <location>
        <begin position="1217"/>
        <end position="1325"/>
    </location>
</feature>
<evidence type="ECO:0000256" key="1">
    <source>
        <dbReference type="SAM" id="MobiDB-lite"/>
    </source>
</evidence>
<dbReference type="GO" id="GO:0048574">
    <property type="term" value="P:long-day photoperiodism, flowering"/>
    <property type="evidence" value="ECO:0007669"/>
    <property type="project" value="EnsemblPlants"/>
</dbReference>
<dbReference type="EMBL" id="LNRQ01000007">
    <property type="protein sequence ID" value="KZM89350.1"/>
    <property type="molecule type" value="Genomic_DNA"/>
</dbReference>
<feature type="compositionally biased region" description="Low complexity" evidence="1">
    <location>
        <begin position="900"/>
        <end position="915"/>
    </location>
</feature>
<evidence type="ECO:0000313" key="4">
    <source>
        <dbReference type="EMBL" id="KZM89350.1"/>
    </source>
</evidence>
<dbReference type="GO" id="GO:0048510">
    <property type="term" value="P:regulation of timing of transition from vegetative to reproductive phase"/>
    <property type="evidence" value="ECO:0007669"/>
    <property type="project" value="EnsemblPlants"/>
</dbReference>
<feature type="domain" description="Spt20-like SEP" evidence="2">
    <location>
        <begin position="69"/>
        <end position="221"/>
    </location>
</feature>
<dbReference type="GO" id="GO:0006357">
    <property type="term" value="P:regulation of transcription by RNA polymerase II"/>
    <property type="evidence" value="ECO:0007669"/>
    <property type="project" value="TreeGrafter"/>
</dbReference>
<feature type="compositionally biased region" description="Polar residues" evidence="1">
    <location>
        <begin position="1266"/>
        <end position="1275"/>
    </location>
</feature>
<feature type="region of interest" description="Disordered" evidence="1">
    <location>
        <begin position="503"/>
        <end position="574"/>
    </location>
</feature>